<dbReference type="EMBL" id="SUMC01000008">
    <property type="protein sequence ID" value="TKA11381.1"/>
    <property type="molecule type" value="Genomic_DNA"/>
</dbReference>
<name>A0A4U0SSM6_9ACTN</name>
<sequence>MLTDEVRQRLVERNPSHYRGWTASDLTQLLRPFGAEPYKTNSEKMHVSRARVLEALAERANDTEESDSE</sequence>
<evidence type="ECO:0000313" key="2">
    <source>
        <dbReference type="Proteomes" id="UP000305778"/>
    </source>
</evidence>
<evidence type="ECO:0000313" key="1">
    <source>
        <dbReference type="EMBL" id="TKA11381.1"/>
    </source>
</evidence>
<keyword evidence="2" id="KW-1185">Reference proteome</keyword>
<comment type="caution">
    <text evidence="1">The sequence shown here is derived from an EMBL/GenBank/DDBJ whole genome shotgun (WGS) entry which is preliminary data.</text>
</comment>
<gene>
    <name evidence="1" type="ORF">FCI23_11070</name>
</gene>
<organism evidence="1 2">
    <name type="scientific">Actinacidiphila oryziradicis</name>
    <dbReference type="NCBI Taxonomy" id="2571141"/>
    <lineage>
        <taxon>Bacteria</taxon>
        <taxon>Bacillati</taxon>
        <taxon>Actinomycetota</taxon>
        <taxon>Actinomycetes</taxon>
        <taxon>Kitasatosporales</taxon>
        <taxon>Streptomycetaceae</taxon>
        <taxon>Actinacidiphila</taxon>
    </lineage>
</organism>
<dbReference type="AlphaFoldDB" id="A0A4U0SSM6"/>
<proteinExistence type="predicted"/>
<dbReference type="OrthoDB" id="3315716at2"/>
<reference evidence="1 2" key="1">
    <citation type="submission" date="2019-04" db="EMBL/GenBank/DDBJ databases">
        <title>Streptomyces oryziradicis sp. nov., a novel actinomycete isolated from rhizosphere soil of rice (Oryza sativa L.).</title>
        <authorList>
            <person name="Li C."/>
        </authorList>
    </citation>
    <scope>NUCLEOTIDE SEQUENCE [LARGE SCALE GENOMIC DNA]</scope>
    <source>
        <strain evidence="1 2">NEAU-C40</strain>
    </source>
</reference>
<dbReference type="Proteomes" id="UP000305778">
    <property type="component" value="Unassembled WGS sequence"/>
</dbReference>
<protein>
    <submittedName>
        <fullName evidence="1">Uncharacterized protein</fullName>
    </submittedName>
</protein>
<accession>A0A4U0SSM6</accession>